<dbReference type="PANTHER" id="PTHR44227">
    <property type="match status" value="1"/>
</dbReference>
<keyword evidence="3" id="KW-0812">Transmembrane</keyword>
<dbReference type="Proteomes" id="UP001143362">
    <property type="component" value="Unassembled WGS sequence"/>
</dbReference>
<feature type="transmembrane region" description="Helical" evidence="3">
    <location>
        <begin position="300"/>
        <end position="318"/>
    </location>
</feature>
<organism evidence="4 5">
    <name type="scientific">Candidatus Litorirhabdus singularis</name>
    <dbReference type="NCBI Taxonomy" id="2518993"/>
    <lineage>
        <taxon>Bacteria</taxon>
        <taxon>Pseudomonadati</taxon>
        <taxon>Pseudomonadota</taxon>
        <taxon>Gammaproteobacteria</taxon>
        <taxon>Cellvibrionales</taxon>
        <taxon>Halieaceae</taxon>
        <taxon>Candidatus Litorirhabdus</taxon>
    </lineage>
</organism>
<dbReference type="SUPFAM" id="SSF48452">
    <property type="entry name" value="TPR-like"/>
    <property type="match status" value="1"/>
</dbReference>
<keyword evidence="1" id="KW-0677">Repeat</keyword>
<dbReference type="RefSeq" id="WP_279246401.1">
    <property type="nucleotide sequence ID" value="NZ_SHNN01000003.1"/>
</dbReference>
<protein>
    <recommendedName>
        <fullName evidence="6">Tetratricopeptide repeat protein</fullName>
    </recommendedName>
</protein>
<evidence type="ECO:0000313" key="4">
    <source>
        <dbReference type="EMBL" id="MCX2982376.1"/>
    </source>
</evidence>
<feature type="transmembrane region" description="Helical" evidence="3">
    <location>
        <begin position="357"/>
        <end position="375"/>
    </location>
</feature>
<sequence length="634" mass="70020">MSSRAAAALPALLFALLAVACLWLYWPGTSGPSVLDDGSNLRALDNLEESREFLPDVVRSNASGPLGRPLSMLVFSLEKIYIDAGVAGTKRFNLVLHLFMAALVALFARDVLRCLHYPRAAALAVLVAGLWLLTPLFISTVLYTIQRMAQLSALLSLLAVWSYLRARLSTGNGWLGWGALSLLSMVAAPLAKENGLLALPLIMFSEWCLLHYRGRAGRQVRWVHTLLLAFGVVSVGAVLIWRPELVLGGYSGRDFSRGERLLTEGRVVWFYVAQLLWADPQGLGLYQDGWPVSRGWLQPWVTLPALVGWLLVLALVFVMRRDRRWRPMAFGFGFFVTAHSMESTIFPLELVFEHRNYLPAVGLFIALVAALAGLWQRWPWLRSWLLAALLLMLMRNALLLGSEVQIWSNEFVLNAVSLNRFPDSARANAEMARVLGQAGAIDEAVVMLDRSAELNGTGNSLQHSLRGISLYCFGEQAIPAAVIAGLSATAQDFRIDATSNTMTLLVNRILDGGCAATDFPLLADRLAELLKVSDPRFVAPTIYVSLAILENYLQRYPQALEHINGLLGRSPGNIRALMMKLYFTSVLGQGAEHQRVAEELQQLQAQGLLNRQQHYNLELFTQPVNQPAAIAPGE</sequence>
<feature type="transmembrane region" description="Helical" evidence="3">
    <location>
        <begin position="330"/>
        <end position="351"/>
    </location>
</feature>
<evidence type="ECO:0008006" key="6">
    <source>
        <dbReference type="Google" id="ProtNLM"/>
    </source>
</evidence>
<keyword evidence="3" id="KW-0472">Membrane</keyword>
<comment type="caution">
    <text evidence="4">The sequence shown here is derived from an EMBL/GenBank/DDBJ whole genome shotgun (WGS) entry which is preliminary data.</text>
</comment>
<dbReference type="EMBL" id="SHNN01000003">
    <property type="protein sequence ID" value="MCX2982376.1"/>
    <property type="molecule type" value="Genomic_DNA"/>
</dbReference>
<evidence type="ECO:0000313" key="5">
    <source>
        <dbReference type="Proteomes" id="UP001143362"/>
    </source>
</evidence>
<gene>
    <name evidence="4" type="ORF">EYC98_16045</name>
</gene>
<accession>A0ABT3TJ80</accession>
<feature type="transmembrane region" description="Helical" evidence="3">
    <location>
        <begin position="91"/>
        <end position="108"/>
    </location>
</feature>
<reference evidence="4" key="1">
    <citation type="submission" date="2019-02" db="EMBL/GenBank/DDBJ databases">
        <authorList>
            <person name="Li S.-H."/>
        </authorList>
    </citation>
    <scope>NUCLEOTIDE SEQUENCE</scope>
    <source>
        <strain evidence="4">IMCC14734</strain>
    </source>
</reference>
<evidence type="ECO:0000256" key="1">
    <source>
        <dbReference type="ARBA" id="ARBA00022737"/>
    </source>
</evidence>
<proteinExistence type="predicted"/>
<evidence type="ECO:0000256" key="2">
    <source>
        <dbReference type="ARBA" id="ARBA00022803"/>
    </source>
</evidence>
<feature type="transmembrane region" description="Helical" evidence="3">
    <location>
        <begin position="148"/>
        <end position="164"/>
    </location>
</feature>
<dbReference type="InterPro" id="IPR011990">
    <property type="entry name" value="TPR-like_helical_dom_sf"/>
</dbReference>
<name>A0ABT3TJ80_9GAMM</name>
<dbReference type="InterPro" id="IPR052346">
    <property type="entry name" value="O-mannosyl-transferase_TMTC"/>
</dbReference>
<dbReference type="PROSITE" id="PS51257">
    <property type="entry name" value="PROKAR_LIPOPROTEIN"/>
    <property type="match status" value="1"/>
</dbReference>
<feature type="transmembrane region" description="Helical" evidence="3">
    <location>
        <begin position="120"/>
        <end position="142"/>
    </location>
</feature>
<evidence type="ECO:0000256" key="3">
    <source>
        <dbReference type="SAM" id="Phobius"/>
    </source>
</evidence>
<feature type="transmembrane region" description="Helical" evidence="3">
    <location>
        <begin position="222"/>
        <end position="241"/>
    </location>
</feature>
<keyword evidence="5" id="KW-1185">Reference proteome</keyword>
<feature type="transmembrane region" description="Helical" evidence="3">
    <location>
        <begin position="384"/>
        <end position="401"/>
    </location>
</feature>
<keyword evidence="3" id="KW-1133">Transmembrane helix</keyword>
<keyword evidence="2" id="KW-0802">TPR repeat</keyword>
<dbReference type="PANTHER" id="PTHR44227:SF3">
    <property type="entry name" value="PROTEIN O-MANNOSYL-TRANSFERASE TMTC4"/>
    <property type="match status" value="1"/>
</dbReference>